<proteinExistence type="predicted"/>
<evidence type="ECO:0000313" key="2">
    <source>
        <dbReference type="EMBL" id="KPV52083.1"/>
    </source>
</evidence>
<feature type="compositionally biased region" description="Polar residues" evidence="1">
    <location>
        <begin position="130"/>
        <end position="141"/>
    </location>
</feature>
<comment type="caution">
    <text evidence="2">The sequence shown here is derived from an EMBL/GenBank/DDBJ whole genome shotgun (WGS) entry which is preliminary data.</text>
</comment>
<gene>
    <name evidence="2" type="ORF">SE17_17565</name>
</gene>
<sequence>MIDIQALDVYQLEQLRDAINRQLLRVRRTEGLRLPELLQLFEEVKTTLHDQGKEWHSLERWQWMEGGIKFWLNPNEQDIYRPGWYTIDDLIAWAHDTGPVLIEELDFEEEGPDPFGLPSDRNVPIRWLPSTDTAETTSNHE</sequence>
<organism evidence="2 3">
    <name type="scientific">Kouleothrix aurantiaca</name>
    <dbReference type="NCBI Taxonomy" id="186479"/>
    <lineage>
        <taxon>Bacteria</taxon>
        <taxon>Bacillati</taxon>
        <taxon>Chloroflexota</taxon>
        <taxon>Chloroflexia</taxon>
        <taxon>Chloroflexales</taxon>
        <taxon>Roseiflexineae</taxon>
        <taxon>Roseiflexaceae</taxon>
        <taxon>Kouleothrix</taxon>
    </lineage>
</organism>
<dbReference type="Proteomes" id="UP000050509">
    <property type="component" value="Unassembled WGS sequence"/>
</dbReference>
<evidence type="ECO:0000256" key="1">
    <source>
        <dbReference type="SAM" id="MobiDB-lite"/>
    </source>
</evidence>
<dbReference type="AlphaFoldDB" id="A0A0P9DFS2"/>
<keyword evidence="3" id="KW-1185">Reference proteome</keyword>
<evidence type="ECO:0000313" key="3">
    <source>
        <dbReference type="Proteomes" id="UP000050509"/>
    </source>
</evidence>
<dbReference type="EMBL" id="LJCR01000665">
    <property type="protein sequence ID" value="KPV52083.1"/>
    <property type="molecule type" value="Genomic_DNA"/>
</dbReference>
<protein>
    <submittedName>
        <fullName evidence="2">Uncharacterized protein</fullName>
    </submittedName>
</protein>
<name>A0A0P9DFS2_9CHLR</name>
<accession>A0A0P9DFS2</accession>
<reference evidence="2 3" key="1">
    <citation type="submission" date="2015-09" db="EMBL/GenBank/DDBJ databases">
        <title>Draft genome sequence of Kouleothrix aurantiaca JCM 19913.</title>
        <authorList>
            <person name="Hemp J."/>
        </authorList>
    </citation>
    <scope>NUCLEOTIDE SEQUENCE [LARGE SCALE GENOMIC DNA]</scope>
    <source>
        <strain evidence="2 3">COM-B</strain>
    </source>
</reference>
<feature type="region of interest" description="Disordered" evidence="1">
    <location>
        <begin position="109"/>
        <end position="141"/>
    </location>
</feature>